<sequence length="89" mass="9808">MDLPDGRYVQSGLDRDDFAVVLRLPYSTAGSFSAQDERTIHAADGTVIGTLTIREDHEVVYRDLNTNGEADPGEVTLERHEFRLSCGAP</sequence>
<organism evidence="1 2">
    <name type="scientific">Kitasatospora gansuensis</name>
    <dbReference type="NCBI Taxonomy" id="258050"/>
    <lineage>
        <taxon>Bacteria</taxon>
        <taxon>Bacillati</taxon>
        <taxon>Actinomycetota</taxon>
        <taxon>Actinomycetes</taxon>
        <taxon>Kitasatosporales</taxon>
        <taxon>Streptomycetaceae</taxon>
        <taxon>Kitasatospora</taxon>
    </lineage>
</organism>
<dbReference type="AlphaFoldDB" id="A0A7W7WL51"/>
<dbReference type="EMBL" id="JACHJR010000001">
    <property type="protein sequence ID" value="MBB4951106.1"/>
    <property type="molecule type" value="Genomic_DNA"/>
</dbReference>
<name>A0A7W7WL51_9ACTN</name>
<gene>
    <name evidence="1" type="ORF">F4556_006641</name>
</gene>
<evidence type="ECO:0000313" key="1">
    <source>
        <dbReference type="EMBL" id="MBB4951106.1"/>
    </source>
</evidence>
<comment type="caution">
    <text evidence="1">The sequence shown here is derived from an EMBL/GenBank/DDBJ whole genome shotgun (WGS) entry which is preliminary data.</text>
</comment>
<proteinExistence type="predicted"/>
<protein>
    <submittedName>
        <fullName evidence="1">Uncharacterized protein</fullName>
    </submittedName>
</protein>
<accession>A0A7W7WL51</accession>
<evidence type="ECO:0000313" key="2">
    <source>
        <dbReference type="Proteomes" id="UP000573327"/>
    </source>
</evidence>
<dbReference type="Proteomes" id="UP000573327">
    <property type="component" value="Unassembled WGS sequence"/>
</dbReference>
<keyword evidence="2" id="KW-1185">Reference proteome</keyword>
<reference evidence="1 2" key="1">
    <citation type="submission" date="2020-08" db="EMBL/GenBank/DDBJ databases">
        <title>Sequencing the genomes of 1000 actinobacteria strains.</title>
        <authorList>
            <person name="Klenk H.-P."/>
        </authorList>
    </citation>
    <scope>NUCLEOTIDE SEQUENCE [LARGE SCALE GENOMIC DNA]</scope>
    <source>
        <strain evidence="1 2">DSM 44786</strain>
    </source>
</reference>
<dbReference type="RefSeq" id="WP_184922833.1">
    <property type="nucleotide sequence ID" value="NZ_JACHJR010000001.1"/>
</dbReference>